<dbReference type="GO" id="GO:0006783">
    <property type="term" value="P:heme biosynthetic process"/>
    <property type="evidence" value="ECO:0007669"/>
    <property type="project" value="TreeGrafter"/>
</dbReference>
<dbReference type="GO" id="GO:0003824">
    <property type="term" value="F:catalytic activity"/>
    <property type="evidence" value="ECO:0007669"/>
    <property type="project" value="InterPro"/>
</dbReference>
<dbReference type="InterPro" id="IPR013785">
    <property type="entry name" value="Aldolase_TIM"/>
</dbReference>
<accession>J1ARL1</accession>
<dbReference type="EMBL" id="CM001555">
    <property type="protein sequence ID" value="EJG07648.1"/>
    <property type="molecule type" value="Genomic_DNA"/>
</dbReference>
<dbReference type="STRING" id="28892.Metli_1703"/>
<evidence type="ECO:0000256" key="1">
    <source>
        <dbReference type="ARBA" id="ARBA00001966"/>
    </source>
</evidence>
<dbReference type="PATRIC" id="fig|28892.9.peg.1843"/>
<dbReference type="SFLD" id="SFLDG01386">
    <property type="entry name" value="main_SPASM_domain-containing"/>
    <property type="match status" value="1"/>
</dbReference>
<gene>
    <name evidence="8" type="ORF">Metli_1703</name>
</gene>
<keyword evidence="3" id="KW-0949">S-adenosyl-L-methionine</keyword>
<evidence type="ECO:0000256" key="2">
    <source>
        <dbReference type="ARBA" id="ARBA00022485"/>
    </source>
</evidence>
<dbReference type="InterPro" id="IPR058240">
    <property type="entry name" value="rSAM_sf"/>
</dbReference>
<dbReference type="Gene3D" id="3.20.20.70">
    <property type="entry name" value="Aldolase class I"/>
    <property type="match status" value="1"/>
</dbReference>
<dbReference type="Pfam" id="PF04055">
    <property type="entry name" value="Radical_SAM"/>
    <property type="match status" value="1"/>
</dbReference>
<evidence type="ECO:0000313" key="9">
    <source>
        <dbReference type="Proteomes" id="UP000005095"/>
    </source>
</evidence>
<dbReference type="NCBIfam" id="TIGR04085">
    <property type="entry name" value="rSAM_more_4Fe4S"/>
    <property type="match status" value="1"/>
</dbReference>
<dbReference type="InterPro" id="IPR007197">
    <property type="entry name" value="rSAM"/>
</dbReference>
<evidence type="ECO:0000313" key="8">
    <source>
        <dbReference type="EMBL" id="EJG07648.1"/>
    </source>
</evidence>
<reference evidence="8 9" key="1">
    <citation type="submission" date="2011-08" db="EMBL/GenBank/DDBJ databases">
        <title>The complete genome of Methanofollis liminatans DSM 4140.</title>
        <authorList>
            <consortium name="US DOE Joint Genome Institute (JGI-PGF)"/>
            <person name="Lucas S."/>
            <person name="Han J."/>
            <person name="Lapidus A."/>
            <person name="Bruce D."/>
            <person name="Goodwin L."/>
            <person name="Pitluck S."/>
            <person name="Peters L."/>
            <person name="Kyrpides N."/>
            <person name="Mavromatis K."/>
            <person name="Ivanova N."/>
            <person name="Mikhailova N."/>
            <person name="Lu M."/>
            <person name="Detter J.C."/>
            <person name="Tapia R."/>
            <person name="Han C."/>
            <person name="Land M."/>
            <person name="Hauser L."/>
            <person name="Markowitz V."/>
            <person name="Cheng J.-F."/>
            <person name="Hugenholtz P."/>
            <person name="Woyke T."/>
            <person name="Wu D."/>
            <person name="Spring S."/>
            <person name="Schuler E."/>
            <person name="Brambilla E."/>
            <person name="Klenk H.-P."/>
            <person name="Eisen J.A."/>
        </authorList>
    </citation>
    <scope>NUCLEOTIDE SEQUENCE [LARGE SCALE GENOMIC DNA]</scope>
    <source>
        <strain evidence="8 9">DSM 4140</strain>
    </source>
</reference>
<dbReference type="Pfam" id="PF13186">
    <property type="entry name" value="SPASM"/>
    <property type="match status" value="1"/>
</dbReference>
<dbReference type="SFLD" id="SFLDS00029">
    <property type="entry name" value="Radical_SAM"/>
    <property type="match status" value="1"/>
</dbReference>
<keyword evidence="9" id="KW-1185">Reference proteome</keyword>
<dbReference type="InterPro" id="IPR017200">
    <property type="entry name" value="PqqE-like"/>
</dbReference>
<dbReference type="GO" id="GO:0046872">
    <property type="term" value="F:metal ion binding"/>
    <property type="evidence" value="ECO:0007669"/>
    <property type="project" value="UniProtKB-KW"/>
</dbReference>
<comment type="cofactor">
    <cofactor evidence="1">
        <name>[4Fe-4S] cluster</name>
        <dbReference type="ChEBI" id="CHEBI:49883"/>
    </cofactor>
</comment>
<dbReference type="AlphaFoldDB" id="J1ARL1"/>
<dbReference type="SMART" id="SM00729">
    <property type="entry name" value="Elp3"/>
    <property type="match status" value="1"/>
</dbReference>
<dbReference type="InterPro" id="IPR050377">
    <property type="entry name" value="Radical_SAM_PqqE_MftC-like"/>
</dbReference>
<dbReference type="PANTHER" id="PTHR11228">
    <property type="entry name" value="RADICAL SAM DOMAIN PROTEIN"/>
    <property type="match status" value="1"/>
</dbReference>
<organism evidence="8 9">
    <name type="scientific">Methanofollis liminatans DSM 4140</name>
    <dbReference type="NCBI Taxonomy" id="28892"/>
    <lineage>
        <taxon>Archaea</taxon>
        <taxon>Methanobacteriati</taxon>
        <taxon>Methanobacteriota</taxon>
        <taxon>Stenosarchaea group</taxon>
        <taxon>Methanomicrobia</taxon>
        <taxon>Methanomicrobiales</taxon>
        <taxon>Methanomicrobiaceae</taxon>
        <taxon>Methanofollis</taxon>
    </lineage>
</organism>
<dbReference type="PROSITE" id="PS51918">
    <property type="entry name" value="RADICAL_SAM"/>
    <property type="match status" value="1"/>
</dbReference>
<dbReference type="InterPro" id="IPR023885">
    <property type="entry name" value="4Fe4S-binding_SPASM_dom"/>
</dbReference>
<dbReference type="CDD" id="cd01335">
    <property type="entry name" value="Radical_SAM"/>
    <property type="match status" value="1"/>
</dbReference>
<evidence type="ECO:0000256" key="3">
    <source>
        <dbReference type="ARBA" id="ARBA00022691"/>
    </source>
</evidence>
<feature type="domain" description="Radical SAM core" evidence="7">
    <location>
        <begin position="37"/>
        <end position="255"/>
    </location>
</feature>
<name>J1ARL1_9EURY</name>
<dbReference type="GO" id="GO:0051539">
    <property type="term" value="F:4 iron, 4 sulfur cluster binding"/>
    <property type="evidence" value="ECO:0007669"/>
    <property type="project" value="UniProtKB-KW"/>
</dbReference>
<dbReference type="InterPro" id="IPR006638">
    <property type="entry name" value="Elp3/MiaA/NifB-like_rSAM"/>
</dbReference>
<keyword evidence="5" id="KW-0408">Iron</keyword>
<evidence type="ECO:0000256" key="5">
    <source>
        <dbReference type="ARBA" id="ARBA00023004"/>
    </source>
</evidence>
<keyword evidence="2" id="KW-0004">4Fe-4S</keyword>
<evidence type="ECO:0000259" key="7">
    <source>
        <dbReference type="PROSITE" id="PS51918"/>
    </source>
</evidence>
<sequence length="394" mass="42568">MNRLTQCIHGRGTISGVMRHQNRPLTEVPGKYLAFVQNYRPVVFWNLTDRCNLACAHCYSRSGPDCRKEAELSTAEALALIDDLAAAGVPLILFTGGEPLLREDLLDLAWAAADRGIRTALSTNGTLITADAARMIRECGIGYAGISLDAASPAIHDAFRNSRGAFDRALAGFALCREAGVRTGLRVTLTTENLGELAPLIDLAADLGASRFCLYWLVPTGRGGEAYERLQVGPEEVDDALTLLYHKAKTTDPGSMEFLTVDAPQDGVHLLRSLERDGSPDAADARTLLQSTNGGCSAGLRVANIDPQGNVYPCQFARFPEFLVGNIREKPFSRLWQETDNPVLSLFRARDLPISGPCGTCTYRTLCGGGCRVRAYAATGDPRASDPFCSVNQE</sequence>
<dbReference type="SUPFAM" id="SSF102114">
    <property type="entry name" value="Radical SAM enzymes"/>
    <property type="match status" value="1"/>
</dbReference>
<dbReference type="PANTHER" id="PTHR11228:SF7">
    <property type="entry name" value="PQQA PEPTIDE CYCLASE"/>
    <property type="match status" value="1"/>
</dbReference>
<dbReference type="OrthoDB" id="30736at2157"/>
<dbReference type="SFLD" id="SFLDG01067">
    <property type="entry name" value="SPASM/twitch_domain_containing"/>
    <property type="match status" value="1"/>
</dbReference>
<proteinExistence type="predicted"/>
<dbReference type="PIRSF" id="PIRSF037420">
    <property type="entry name" value="PQQ_syn_pqqE"/>
    <property type="match status" value="1"/>
</dbReference>
<evidence type="ECO:0000256" key="4">
    <source>
        <dbReference type="ARBA" id="ARBA00022723"/>
    </source>
</evidence>
<evidence type="ECO:0000256" key="6">
    <source>
        <dbReference type="ARBA" id="ARBA00023014"/>
    </source>
</evidence>
<dbReference type="CDD" id="cd21123">
    <property type="entry name" value="SPASM_MftC-like"/>
    <property type="match status" value="1"/>
</dbReference>
<keyword evidence="4" id="KW-0479">Metal-binding</keyword>
<keyword evidence="6" id="KW-0411">Iron-sulfur</keyword>
<dbReference type="RefSeq" id="WP_004039445.1">
    <property type="nucleotide sequence ID" value="NZ_CM001555.1"/>
</dbReference>
<dbReference type="HOGENOM" id="CLU_009273_4_0_2"/>
<dbReference type="Proteomes" id="UP000005095">
    <property type="component" value="Chromosome"/>
</dbReference>
<protein>
    <submittedName>
        <fullName evidence="8">Radical SAM domain protein</fullName>
    </submittedName>
</protein>